<accession>B0WJI8</accession>
<dbReference type="EnsemblMetazoa" id="CPIJ007642-RA">
    <property type="protein sequence ID" value="CPIJ007642-PA"/>
    <property type="gene ID" value="CPIJ007642"/>
</dbReference>
<gene>
    <name evidence="3" type="primary">6039234</name>
    <name evidence="2" type="ORF">CpipJ_CPIJ007642</name>
</gene>
<sequence length="165" mass="18501">MSKLVSTTQLAYNDLVLKAHQLHLREMIEAIRIRVATAHDCTDPTSGGNSEDLFPADSLLTEDTLLKSILEVKASSMPSHGEEKRHHLDEENFWWYANPLKGRARSTTRARCTCLSTSVRVASPPTSPSTRRTRRGDGAGHKDLGKWSINKYTAYFSNQKQNTTD</sequence>
<dbReference type="Proteomes" id="UP000002320">
    <property type="component" value="Unassembled WGS sequence"/>
</dbReference>
<protein>
    <submittedName>
        <fullName evidence="2 3">Serrate protein</fullName>
    </submittedName>
</protein>
<reference evidence="3" key="2">
    <citation type="submission" date="2020-05" db="UniProtKB">
        <authorList>
            <consortium name="EnsemblMetazoa"/>
        </authorList>
    </citation>
    <scope>IDENTIFICATION</scope>
    <source>
        <strain evidence="3">JHB</strain>
    </source>
</reference>
<evidence type="ECO:0000256" key="1">
    <source>
        <dbReference type="SAM" id="MobiDB-lite"/>
    </source>
</evidence>
<dbReference type="HOGENOM" id="CLU_1612419_0_0_1"/>
<dbReference type="InParanoid" id="B0WJI8"/>
<evidence type="ECO:0000313" key="4">
    <source>
        <dbReference type="Proteomes" id="UP000002320"/>
    </source>
</evidence>
<feature type="compositionally biased region" description="Basic and acidic residues" evidence="1">
    <location>
        <begin position="135"/>
        <end position="145"/>
    </location>
</feature>
<feature type="compositionally biased region" description="Low complexity" evidence="1">
    <location>
        <begin position="119"/>
        <end position="130"/>
    </location>
</feature>
<organism>
    <name type="scientific">Culex quinquefasciatus</name>
    <name type="common">Southern house mosquito</name>
    <name type="synonym">Culex pungens</name>
    <dbReference type="NCBI Taxonomy" id="7176"/>
    <lineage>
        <taxon>Eukaryota</taxon>
        <taxon>Metazoa</taxon>
        <taxon>Ecdysozoa</taxon>
        <taxon>Arthropoda</taxon>
        <taxon>Hexapoda</taxon>
        <taxon>Insecta</taxon>
        <taxon>Pterygota</taxon>
        <taxon>Neoptera</taxon>
        <taxon>Endopterygota</taxon>
        <taxon>Diptera</taxon>
        <taxon>Nematocera</taxon>
        <taxon>Culicoidea</taxon>
        <taxon>Culicidae</taxon>
        <taxon>Culicinae</taxon>
        <taxon>Culicini</taxon>
        <taxon>Culex</taxon>
        <taxon>Culex</taxon>
    </lineage>
</organism>
<proteinExistence type="predicted"/>
<dbReference type="KEGG" id="cqu:CpipJ_CPIJ007642"/>
<name>B0WJI8_CULQU</name>
<evidence type="ECO:0000313" key="3">
    <source>
        <dbReference type="EnsemblMetazoa" id="CPIJ007642-PA"/>
    </source>
</evidence>
<dbReference type="VEuPathDB" id="VectorBase:CPIJ007642"/>
<dbReference type="EMBL" id="DS231960">
    <property type="protein sequence ID" value="EDS29184.1"/>
    <property type="molecule type" value="Genomic_DNA"/>
</dbReference>
<dbReference type="AlphaFoldDB" id="B0WJI8"/>
<feature type="region of interest" description="Disordered" evidence="1">
    <location>
        <begin position="119"/>
        <end position="145"/>
    </location>
</feature>
<keyword evidence="4" id="KW-1185">Reference proteome</keyword>
<evidence type="ECO:0000313" key="2">
    <source>
        <dbReference type="EMBL" id="EDS29184.1"/>
    </source>
</evidence>
<reference evidence="2" key="1">
    <citation type="submission" date="2007-03" db="EMBL/GenBank/DDBJ databases">
        <title>Annotation of Culex pipiens quinquefasciatus.</title>
        <authorList>
            <consortium name="The Broad Institute Genome Sequencing Platform"/>
            <person name="Atkinson P.W."/>
            <person name="Hemingway J."/>
            <person name="Christensen B.M."/>
            <person name="Higgs S."/>
            <person name="Kodira C."/>
            <person name="Hannick L."/>
            <person name="Megy K."/>
            <person name="O'Leary S."/>
            <person name="Pearson M."/>
            <person name="Haas B.J."/>
            <person name="Mauceli E."/>
            <person name="Wortman J.R."/>
            <person name="Lee N.H."/>
            <person name="Guigo R."/>
            <person name="Stanke M."/>
            <person name="Alvarado L."/>
            <person name="Amedeo P."/>
            <person name="Antoine C.H."/>
            <person name="Arensburger P."/>
            <person name="Bidwell S.L."/>
            <person name="Crawford M."/>
            <person name="Camaro F."/>
            <person name="Devon K."/>
            <person name="Engels R."/>
            <person name="Hammond M."/>
            <person name="Howarth C."/>
            <person name="Koehrsen M."/>
            <person name="Lawson D."/>
            <person name="Montgomery P."/>
            <person name="Nene V."/>
            <person name="Nusbaum C."/>
            <person name="Puiu D."/>
            <person name="Romero-Severson J."/>
            <person name="Severson D.W."/>
            <person name="Shumway M."/>
            <person name="Sisk P."/>
            <person name="Stolte C."/>
            <person name="Zeng Q."/>
            <person name="Eisenstadt E."/>
            <person name="Fraser-Liggett C."/>
            <person name="Strausberg R."/>
            <person name="Galagan J."/>
            <person name="Birren B."/>
            <person name="Collins F.H."/>
        </authorList>
    </citation>
    <scope>NUCLEOTIDE SEQUENCE [LARGE SCALE GENOMIC DNA]</scope>
    <source>
        <strain evidence="2">JHB</strain>
    </source>
</reference>